<protein>
    <submittedName>
        <fullName evidence="1">Uncharacterized protein</fullName>
    </submittedName>
</protein>
<gene>
    <name evidence="1" type="ORF">US50_C0004G0040</name>
</gene>
<dbReference type="AlphaFoldDB" id="A0A0G0K5D4"/>
<reference evidence="1 2" key="1">
    <citation type="journal article" date="2015" name="Nature">
        <title>rRNA introns, odd ribosomes, and small enigmatic genomes across a large radiation of phyla.</title>
        <authorList>
            <person name="Brown C.T."/>
            <person name="Hug L.A."/>
            <person name="Thomas B.C."/>
            <person name="Sharon I."/>
            <person name="Castelle C.J."/>
            <person name="Singh A."/>
            <person name="Wilkins M.J."/>
            <person name="Williams K.H."/>
            <person name="Banfield J.F."/>
        </authorList>
    </citation>
    <scope>NUCLEOTIDE SEQUENCE [LARGE SCALE GENOMIC DNA]</scope>
</reference>
<name>A0A0G0K5D4_9BACT</name>
<accession>A0A0G0K5D4</accession>
<evidence type="ECO:0000313" key="2">
    <source>
        <dbReference type="Proteomes" id="UP000033876"/>
    </source>
</evidence>
<comment type="caution">
    <text evidence="1">The sequence shown here is derived from an EMBL/GenBank/DDBJ whole genome shotgun (WGS) entry which is preliminary data.</text>
</comment>
<proteinExistence type="predicted"/>
<evidence type="ECO:0000313" key="1">
    <source>
        <dbReference type="EMBL" id="KKQ35851.1"/>
    </source>
</evidence>
<organism evidence="1 2">
    <name type="scientific">Candidatus Nomurabacteria bacterium GW2011_GWB1_37_5</name>
    <dbReference type="NCBI Taxonomy" id="1618742"/>
    <lineage>
        <taxon>Bacteria</taxon>
        <taxon>Candidatus Nomuraibacteriota</taxon>
    </lineage>
</organism>
<dbReference type="EMBL" id="LBTF01000004">
    <property type="protein sequence ID" value="KKQ35851.1"/>
    <property type="molecule type" value="Genomic_DNA"/>
</dbReference>
<dbReference type="Proteomes" id="UP000033876">
    <property type="component" value="Unassembled WGS sequence"/>
</dbReference>
<sequence length="188" mass="22022">MKNENEITIPTLLDEFMTEFSKMKSVKNHRDDLRKWKKLIQNKFQMAGVTTILDIVRCIRINTLKSLDDNLNFQLGDYPTFPETPKYWIEGSVLMSVTLPTTLEQYCFNEWLPEQLDKKIPYVQAVFTFNNKAKIFLQSQNNCPGKILLDVEPYKIIHQGPWDQTVLKLSNLEKEMIKKADELGIPKH</sequence>